<evidence type="ECO:0000256" key="1">
    <source>
        <dbReference type="ARBA" id="ARBA00023015"/>
    </source>
</evidence>
<protein>
    <recommendedName>
        <fullName evidence="5">HTH luxR-type domain-containing protein</fullName>
    </recommendedName>
</protein>
<sequence length="143" mass="15369">MVHRGLDVRHVDTEREGSRLKSLDAVDKVHAVLGNGHVAMVAAISVVSRLFPDRSPSNAPAPRTPHPAPAARDLSDITRREREVLTLVGRGMSNSEIAEHLHLTVGTVKTHIGRLPAKLGARDRAQLVIAAYEGGLVTVTDGR</sequence>
<proteinExistence type="predicted"/>
<evidence type="ECO:0000259" key="5">
    <source>
        <dbReference type="PROSITE" id="PS50043"/>
    </source>
</evidence>
<dbReference type="SUPFAM" id="SSF46894">
    <property type="entry name" value="C-terminal effector domain of the bipartite response regulators"/>
    <property type="match status" value="1"/>
</dbReference>
<feature type="domain" description="HTH luxR-type" evidence="5">
    <location>
        <begin position="70"/>
        <end position="135"/>
    </location>
</feature>
<dbReference type="SMART" id="SM00421">
    <property type="entry name" value="HTH_LUXR"/>
    <property type="match status" value="1"/>
</dbReference>
<keyword evidence="2" id="KW-0238">DNA-binding</keyword>
<dbReference type="PROSITE" id="PS50043">
    <property type="entry name" value="HTH_LUXR_2"/>
    <property type="match status" value="1"/>
</dbReference>
<evidence type="ECO:0000313" key="6">
    <source>
        <dbReference type="EMBL" id="GAA3681785.1"/>
    </source>
</evidence>
<evidence type="ECO:0000256" key="2">
    <source>
        <dbReference type="ARBA" id="ARBA00023125"/>
    </source>
</evidence>
<accession>A0ABP7C6P7</accession>
<name>A0ABP7C6P7_9ACTN</name>
<dbReference type="PANTHER" id="PTHR44688:SF16">
    <property type="entry name" value="DNA-BINDING TRANSCRIPTIONAL ACTIVATOR DEVR_DOSR"/>
    <property type="match status" value="1"/>
</dbReference>
<organism evidence="6 7">
    <name type="scientific">Nonomuraea antimicrobica</name>
    <dbReference type="NCBI Taxonomy" id="561173"/>
    <lineage>
        <taxon>Bacteria</taxon>
        <taxon>Bacillati</taxon>
        <taxon>Actinomycetota</taxon>
        <taxon>Actinomycetes</taxon>
        <taxon>Streptosporangiales</taxon>
        <taxon>Streptosporangiaceae</taxon>
        <taxon>Nonomuraea</taxon>
    </lineage>
</organism>
<keyword evidence="7" id="KW-1185">Reference proteome</keyword>
<keyword evidence="1" id="KW-0805">Transcription regulation</keyword>
<dbReference type="CDD" id="cd06170">
    <property type="entry name" value="LuxR_C_like"/>
    <property type="match status" value="1"/>
</dbReference>
<gene>
    <name evidence="6" type="ORF">GCM10022224_052560</name>
</gene>
<dbReference type="InterPro" id="IPR036388">
    <property type="entry name" value="WH-like_DNA-bd_sf"/>
</dbReference>
<dbReference type="InterPro" id="IPR000792">
    <property type="entry name" value="Tscrpt_reg_LuxR_C"/>
</dbReference>
<dbReference type="Proteomes" id="UP001500902">
    <property type="component" value="Unassembled WGS sequence"/>
</dbReference>
<dbReference type="PROSITE" id="PS00622">
    <property type="entry name" value="HTH_LUXR_1"/>
    <property type="match status" value="1"/>
</dbReference>
<reference evidence="7" key="1">
    <citation type="journal article" date="2019" name="Int. J. Syst. Evol. Microbiol.">
        <title>The Global Catalogue of Microorganisms (GCM) 10K type strain sequencing project: providing services to taxonomists for standard genome sequencing and annotation.</title>
        <authorList>
            <consortium name="The Broad Institute Genomics Platform"/>
            <consortium name="The Broad Institute Genome Sequencing Center for Infectious Disease"/>
            <person name="Wu L."/>
            <person name="Ma J."/>
        </authorList>
    </citation>
    <scope>NUCLEOTIDE SEQUENCE [LARGE SCALE GENOMIC DNA]</scope>
    <source>
        <strain evidence="7">JCM 16904</strain>
    </source>
</reference>
<evidence type="ECO:0000256" key="3">
    <source>
        <dbReference type="ARBA" id="ARBA00023163"/>
    </source>
</evidence>
<dbReference type="Gene3D" id="1.10.10.10">
    <property type="entry name" value="Winged helix-like DNA-binding domain superfamily/Winged helix DNA-binding domain"/>
    <property type="match status" value="1"/>
</dbReference>
<feature type="region of interest" description="Disordered" evidence="4">
    <location>
        <begin position="52"/>
        <end position="76"/>
    </location>
</feature>
<evidence type="ECO:0000313" key="7">
    <source>
        <dbReference type="Proteomes" id="UP001500902"/>
    </source>
</evidence>
<comment type="caution">
    <text evidence="6">The sequence shown here is derived from an EMBL/GenBank/DDBJ whole genome shotgun (WGS) entry which is preliminary data.</text>
</comment>
<keyword evidence="3" id="KW-0804">Transcription</keyword>
<evidence type="ECO:0000256" key="4">
    <source>
        <dbReference type="SAM" id="MobiDB-lite"/>
    </source>
</evidence>
<dbReference type="EMBL" id="BAAAZP010000098">
    <property type="protein sequence ID" value="GAA3681785.1"/>
    <property type="molecule type" value="Genomic_DNA"/>
</dbReference>
<dbReference type="InterPro" id="IPR016032">
    <property type="entry name" value="Sig_transdc_resp-reg_C-effctor"/>
</dbReference>
<dbReference type="PRINTS" id="PR00038">
    <property type="entry name" value="HTHLUXR"/>
</dbReference>
<dbReference type="Pfam" id="PF00196">
    <property type="entry name" value="GerE"/>
    <property type="match status" value="1"/>
</dbReference>
<dbReference type="PANTHER" id="PTHR44688">
    <property type="entry name" value="DNA-BINDING TRANSCRIPTIONAL ACTIVATOR DEVR_DOSR"/>
    <property type="match status" value="1"/>
</dbReference>